<keyword evidence="10" id="KW-0865">Zymogen</keyword>
<keyword evidence="8" id="KW-0745">Spermidine biosynthesis</keyword>
<reference evidence="15 16" key="1">
    <citation type="submission" date="2023-02" db="EMBL/GenBank/DDBJ databases">
        <title>LHISI_Scaffold_Assembly.</title>
        <authorList>
            <person name="Stuart O.P."/>
            <person name="Cleave R."/>
            <person name="Magrath M.J.L."/>
            <person name="Mikheyev A.S."/>
        </authorList>
    </citation>
    <scope>NUCLEOTIDE SEQUENCE [LARGE SCALE GENOMIC DNA]</scope>
    <source>
        <strain evidence="15">Daus_M_001</strain>
        <tissue evidence="15">Leg muscle</tissue>
    </source>
</reference>
<evidence type="ECO:0000256" key="8">
    <source>
        <dbReference type="ARBA" id="ARBA00023066"/>
    </source>
</evidence>
<evidence type="ECO:0000256" key="13">
    <source>
        <dbReference type="ARBA" id="ARBA00023317"/>
    </source>
</evidence>
<keyword evidence="12" id="KW-0704">Schiff base</keyword>
<dbReference type="Proteomes" id="UP001159363">
    <property type="component" value="Chromosome 2"/>
</dbReference>
<gene>
    <name evidence="15" type="ORF">PR048_006324</name>
</gene>
<organism evidence="15 16">
    <name type="scientific">Dryococelus australis</name>
    <dbReference type="NCBI Taxonomy" id="614101"/>
    <lineage>
        <taxon>Eukaryota</taxon>
        <taxon>Metazoa</taxon>
        <taxon>Ecdysozoa</taxon>
        <taxon>Arthropoda</taxon>
        <taxon>Hexapoda</taxon>
        <taxon>Insecta</taxon>
        <taxon>Pterygota</taxon>
        <taxon>Neoptera</taxon>
        <taxon>Polyneoptera</taxon>
        <taxon>Phasmatodea</taxon>
        <taxon>Verophasmatodea</taxon>
        <taxon>Anareolatae</taxon>
        <taxon>Phasmatidae</taxon>
        <taxon>Eurycanthinae</taxon>
        <taxon>Dryococelus</taxon>
    </lineage>
</organism>
<dbReference type="NCBIfam" id="TIGR00535">
    <property type="entry name" value="SAM_DCase"/>
    <property type="match status" value="1"/>
</dbReference>
<dbReference type="EMBL" id="JARBHB010000002">
    <property type="protein sequence ID" value="KAJ8893724.1"/>
    <property type="molecule type" value="Genomic_DNA"/>
</dbReference>
<dbReference type="InterPro" id="IPR048283">
    <property type="entry name" value="AdoMetDC-like"/>
</dbReference>
<keyword evidence="7" id="KW-0068">Autocatalytic cleavage</keyword>
<evidence type="ECO:0000256" key="11">
    <source>
        <dbReference type="ARBA" id="ARBA00023239"/>
    </source>
</evidence>
<evidence type="ECO:0000256" key="5">
    <source>
        <dbReference type="ARBA" id="ARBA00022691"/>
    </source>
</evidence>
<dbReference type="EC" id="4.1.1.50" evidence="4"/>
<evidence type="ECO:0000256" key="2">
    <source>
        <dbReference type="ARBA" id="ARBA00004911"/>
    </source>
</evidence>
<evidence type="ECO:0000256" key="14">
    <source>
        <dbReference type="ARBA" id="ARBA00048112"/>
    </source>
</evidence>
<protein>
    <recommendedName>
        <fullName evidence="4">adenosylmethionine decarboxylase</fullName>
        <ecNumber evidence="4">4.1.1.50</ecNumber>
    </recommendedName>
</protein>
<keyword evidence="16" id="KW-1185">Reference proteome</keyword>
<evidence type="ECO:0000256" key="12">
    <source>
        <dbReference type="ARBA" id="ARBA00023270"/>
    </source>
</evidence>
<keyword evidence="9" id="KW-0620">Polyamine biosynthesis</keyword>
<accession>A0ABQ9IBW6</accession>
<evidence type="ECO:0000256" key="10">
    <source>
        <dbReference type="ARBA" id="ARBA00023145"/>
    </source>
</evidence>
<dbReference type="SUPFAM" id="SSF56276">
    <property type="entry name" value="S-adenosylmethionine decarboxylase"/>
    <property type="match status" value="1"/>
</dbReference>
<evidence type="ECO:0000313" key="15">
    <source>
        <dbReference type="EMBL" id="KAJ8893724.1"/>
    </source>
</evidence>
<sequence length="405" mass="46715">MMYKNLFDGIQQNEYWRVGGVGVRESVVCWTWCWGTSGNPHLTFRMLSRSGWSKNTWYMHDDPHVIFRAISWCACAEEQEHTAHDFLRPTPDHSHFRVAYCGVRMAEPEGQSSGQYFEGVEKLLEIWFKKTDGDSSQCDLRNIPRQKLENMLKIVRCEVISFMQNDEVDAYVLSESSMFVAERRFILKTCGTTTPLQCLKSLLVLVKQYAGFNEVEDVYYSRKNFKRPDLQMNPHKSFEQEVLILNSIFQDGTAYCFGSKDQDCWYLYTLNPLAGDDQQQKGEEETEEEADQTLEILMSELDPEVMSIFTRDESSSAAEATRKSGIEKLIPDMLIDDYLFEPCGYSMNGITKSVSIAANLEVFAENDFCCSMFTPFLTQFIFERKTITVDSSFQDLPRKPVFGIL</sequence>
<name>A0ABQ9IBW6_9NEOP</name>
<dbReference type="PROSITE" id="PS01336">
    <property type="entry name" value="ADOMETDC"/>
    <property type="match status" value="1"/>
</dbReference>
<dbReference type="InterPro" id="IPR018166">
    <property type="entry name" value="S-AdoMet_deCO2ase_CS"/>
</dbReference>
<comment type="cofactor">
    <cofactor evidence="1">
        <name>pyruvate</name>
        <dbReference type="ChEBI" id="CHEBI:15361"/>
    </cofactor>
</comment>
<dbReference type="InterPro" id="IPR001985">
    <property type="entry name" value="S-AdoMet_decarboxylase_euk"/>
</dbReference>
<evidence type="ECO:0000256" key="1">
    <source>
        <dbReference type="ARBA" id="ARBA00001928"/>
    </source>
</evidence>
<keyword evidence="5" id="KW-0949">S-adenosyl-L-methionine</keyword>
<dbReference type="Gene3D" id="3.60.90.10">
    <property type="entry name" value="S-adenosylmethionine decarboxylase"/>
    <property type="match status" value="1"/>
</dbReference>
<keyword evidence="6" id="KW-0210">Decarboxylase</keyword>
<dbReference type="PANTHER" id="PTHR11570:SF0">
    <property type="entry name" value="S-ADENOSYLMETHIONINE DECARBOXYLASE PROENZYME"/>
    <property type="match status" value="1"/>
</dbReference>
<evidence type="ECO:0000256" key="7">
    <source>
        <dbReference type="ARBA" id="ARBA00022813"/>
    </source>
</evidence>
<keyword evidence="13" id="KW-0670">Pyruvate</keyword>
<evidence type="ECO:0000313" key="16">
    <source>
        <dbReference type="Proteomes" id="UP001159363"/>
    </source>
</evidence>
<evidence type="ECO:0000256" key="4">
    <source>
        <dbReference type="ARBA" id="ARBA00012357"/>
    </source>
</evidence>
<comment type="catalytic activity">
    <reaction evidence="14">
        <text>S-adenosyl-L-methionine + H(+) = S-adenosyl 3-(methylsulfanyl)propylamine + CO2</text>
        <dbReference type="Rhea" id="RHEA:15981"/>
        <dbReference type="ChEBI" id="CHEBI:15378"/>
        <dbReference type="ChEBI" id="CHEBI:16526"/>
        <dbReference type="ChEBI" id="CHEBI:57443"/>
        <dbReference type="ChEBI" id="CHEBI:59789"/>
        <dbReference type="EC" id="4.1.1.50"/>
    </reaction>
</comment>
<comment type="similarity">
    <text evidence="3">Belongs to the eukaryotic AdoMetDC family.</text>
</comment>
<comment type="caution">
    <text evidence="15">The sequence shown here is derived from an EMBL/GenBank/DDBJ whole genome shotgun (WGS) entry which is preliminary data.</text>
</comment>
<evidence type="ECO:0000256" key="6">
    <source>
        <dbReference type="ARBA" id="ARBA00022793"/>
    </source>
</evidence>
<proteinExistence type="inferred from homology"/>
<evidence type="ECO:0000256" key="9">
    <source>
        <dbReference type="ARBA" id="ARBA00023115"/>
    </source>
</evidence>
<dbReference type="PANTHER" id="PTHR11570">
    <property type="entry name" value="S-ADENOSYLMETHIONINE DECARBOXYLASE"/>
    <property type="match status" value="1"/>
</dbReference>
<dbReference type="InterPro" id="IPR016067">
    <property type="entry name" value="S-AdoMet_deCO2ase_core"/>
</dbReference>
<evidence type="ECO:0000256" key="3">
    <source>
        <dbReference type="ARBA" id="ARBA00008466"/>
    </source>
</evidence>
<keyword evidence="11" id="KW-0456">Lyase</keyword>
<comment type="pathway">
    <text evidence="2">Amine and polyamine biosynthesis; S-adenosylmethioninamine biosynthesis; S-adenosylmethioninamine from S-adenosyl-L-methionine: step 1/1.</text>
</comment>
<dbReference type="Pfam" id="PF01536">
    <property type="entry name" value="SAM_decarbox"/>
    <property type="match status" value="1"/>
</dbReference>